<gene>
    <name evidence="1" type="ORF">K3G42_009850</name>
</gene>
<protein>
    <submittedName>
        <fullName evidence="1">Uncharacterized protein</fullName>
    </submittedName>
</protein>
<accession>A0ACB8EHG1</accession>
<reference evidence="1" key="1">
    <citation type="submission" date="2021-08" db="EMBL/GenBank/DDBJ databases">
        <title>The first chromosome-level gecko genome reveals the dynamic sex chromosomes of Neotropical dwarf geckos (Sphaerodactylidae: Sphaerodactylus).</title>
        <authorList>
            <person name="Pinto B.J."/>
            <person name="Keating S.E."/>
            <person name="Gamble T."/>
        </authorList>
    </citation>
    <scope>NUCLEOTIDE SEQUENCE</scope>
    <source>
        <strain evidence="1">TG3544</strain>
    </source>
</reference>
<organism evidence="1 2">
    <name type="scientific">Sphaerodactylus townsendi</name>
    <dbReference type="NCBI Taxonomy" id="933632"/>
    <lineage>
        <taxon>Eukaryota</taxon>
        <taxon>Metazoa</taxon>
        <taxon>Chordata</taxon>
        <taxon>Craniata</taxon>
        <taxon>Vertebrata</taxon>
        <taxon>Euteleostomi</taxon>
        <taxon>Lepidosauria</taxon>
        <taxon>Squamata</taxon>
        <taxon>Bifurcata</taxon>
        <taxon>Gekkota</taxon>
        <taxon>Sphaerodactylidae</taxon>
        <taxon>Sphaerodactylus</taxon>
    </lineage>
</organism>
<dbReference type="EMBL" id="CM037616">
    <property type="protein sequence ID" value="KAH7991750.1"/>
    <property type="molecule type" value="Genomic_DNA"/>
</dbReference>
<evidence type="ECO:0000313" key="1">
    <source>
        <dbReference type="EMBL" id="KAH7991750.1"/>
    </source>
</evidence>
<dbReference type="Proteomes" id="UP000827872">
    <property type="component" value="Linkage Group LG03"/>
</dbReference>
<evidence type="ECO:0000313" key="2">
    <source>
        <dbReference type="Proteomes" id="UP000827872"/>
    </source>
</evidence>
<proteinExistence type="predicted"/>
<name>A0ACB8EHG1_9SAUR</name>
<sequence>MEVPLYLLSAEPDRGGEKEGKGRSEHPGGRQPGRDSLAAGAAMAEEPQKKPPPPPVSPVKNFFAGGFGGVCLVFVGHPLDTIKLMLFTILYGEL</sequence>
<comment type="caution">
    <text evidence="1">The sequence shown here is derived from an EMBL/GenBank/DDBJ whole genome shotgun (WGS) entry which is preliminary data.</text>
</comment>
<keyword evidence="2" id="KW-1185">Reference proteome</keyword>